<dbReference type="InParanoid" id="A0A1Y1UIG9"/>
<dbReference type="SMART" id="SM00672">
    <property type="entry name" value="CAP10"/>
    <property type="match status" value="1"/>
</dbReference>
<dbReference type="RefSeq" id="XP_021871334.1">
    <property type="nucleotide sequence ID" value="XM_022013415.1"/>
</dbReference>
<sequence length="639" mass="73179">MSPRAWRTLRRLVLCFASFLLVCTTTGWGSGDNIFPHRLGLPWTREENPGPCQFVSPMEAYRNDLARLQRIHASRGAHGQAQRPLLHDFNESHAHSHAHQHHTFSTNGHLLVSPDSDAPHPIPLLLSVGEKKWEDLLSRQSTTLEEAVEEYTRRYGRRPPKGFDIWWDFAEVFNLVLPDEYDRINLDLAPFFALPKEEMKRRMLMVEDMPETFTVIIKDGRVDVQILDPGGLRWEGTWPRARDAASLIEGFARFLPDLRVTFSIFDQPQIYLSWARRKSLMELGLRNEHTSHLHEIDDIEIKLSRSCSPDSNLRQSGQNLSSGKSFIHDNLQAADICQNPYLVPLHGLTIEHHAATSHPRPHTHLLPLFSLAKTSINSDILITPLDQFFDKPGHDPKWERKKSSKLAWRGSPTGISTMTSDLPWRDSHRVRLHHHANNKSSAPAEVMVPHLGSNPYDGLELGQTQEVLSVKKMNDFFFDMKLAGRPLQCMEDDGTCADMQEEIDFAPFQSSDDLNKHKFLLDIDGNGWSGRFRRLMRTNSLVIKTSLFTEWFQPHLIPWFMYVPAKLDFSDLPDILAFFRGSPKHPDMGFDETAKAIAKNGQCFAQRMFRLEDLQAYMLRLLLEYARLAADDGVDMVSA</sequence>
<keyword evidence="4" id="KW-1185">Reference proteome</keyword>
<keyword evidence="1" id="KW-0732">Signal</keyword>
<protein>
    <submittedName>
        <fullName evidence="3">Glycosyl transferase family 90-domain-containing protein</fullName>
    </submittedName>
</protein>
<evidence type="ECO:0000256" key="1">
    <source>
        <dbReference type="SAM" id="SignalP"/>
    </source>
</evidence>
<keyword evidence="3" id="KW-0808">Transferase</keyword>
<name>A0A1Y1UIG9_9TREE</name>
<dbReference type="AlphaFoldDB" id="A0A1Y1UIG9"/>
<dbReference type="InterPro" id="IPR051091">
    <property type="entry name" value="O-Glucosyltr/Glycosyltrsf_90"/>
</dbReference>
<evidence type="ECO:0000313" key="4">
    <source>
        <dbReference type="Proteomes" id="UP000193218"/>
    </source>
</evidence>
<dbReference type="PANTHER" id="PTHR12203">
    <property type="entry name" value="KDEL LYS-ASP-GLU-LEU CONTAINING - RELATED"/>
    <property type="match status" value="1"/>
</dbReference>
<evidence type="ECO:0000259" key="2">
    <source>
        <dbReference type="SMART" id="SM00672"/>
    </source>
</evidence>
<dbReference type="Pfam" id="PF05686">
    <property type="entry name" value="Glyco_transf_90"/>
    <property type="match status" value="1"/>
</dbReference>
<feature type="domain" description="Glycosyl transferase CAP10" evidence="2">
    <location>
        <begin position="350"/>
        <end position="632"/>
    </location>
</feature>
<proteinExistence type="predicted"/>
<dbReference type="Proteomes" id="UP000193218">
    <property type="component" value="Unassembled WGS sequence"/>
</dbReference>
<evidence type="ECO:0000313" key="3">
    <source>
        <dbReference type="EMBL" id="ORX37296.1"/>
    </source>
</evidence>
<gene>
    <name evidence="3" type="ORF">BD324DRAFT_579920</name>
</gene>
<dbReference type="InterPro" id="IPR006598">
    <property type="entry name" value="CAP10"/>
</dbReference>
<comment type="caution">
    <text evidence="3">The sequence shown here is derived from an EMBL/GenBank/DDBJ whole genome shotgun (WGS) entry which is preliminary data.</text>
</comment>
<reference evidence="3 4" key="1">
    <citation type="submission" date="2017-03" db="EMBL/GenBank/DDBJ databases">
        <title>Widespread Adenine N6-methylation of Active Genes in Fungi.</title>
        <authorList>
            <consortium name="DOE Joint Genome Institute"/>
            <person name="Mondo S.J."/>
            <person name="Dannebaum R.O."/>
            <person name="Kuo R.C."/>
            <person name="Louie K.B."/>
            <person name="Bewick A.J."/>
            <person name="Labutti K."/>
            <person name="Haridas S."/>
            <person name="Kuo A."/>
            <person name="Salamov A."/>
            <person name="Ahrendt S.R."/>
            <person name="Lau R."/>
            <person name="Bowen B.P."/>
            <person name="Lipzen A."/>
            <person name="Sullivan W."/>
            <person name="Andreopoulos W.B."/>
            <person name="Clum A."/>
            <person name="Lindquist E."/>
            <person name="Daum C."/>
            <person name="Northen T.R."/>
            <person name="Ramamoorthy G."/>
            <person name="Schmitz R.J."/>
            <person name="Gryganskyi A."/>
            <person name="Culley D."/>
            <person name="Magnuson J."/>
            <person name="James T.Y."/>
            <person name="O'Malley M.A."/>
            <person name="Stajich J.E."/>
            <person name="Spatafora J.W."/>
            <person name="Visel A."/>
            <person name="Grigoriev I.V."/>
        </authorList>
    </citation>
    <scope>NUCLEOTIDE SEQUENCE [LARGE SCALE GENOMIC DNA]</scope>
    <source>
        <strain evidence="3 4">NRRL Y-17943</strain>
    </source>
</reference>
<feature type="signal peptide" evidence="1">
    <location>
        <begin position="1"/>
        <end position="29"/>
    </location>
</feature>
<feature type="chain" id="PRO_5012982698" evidence="1">
    <location>
        <begin position="30"/>
        <end position="639"/>
    </location>
</feature>
<dbReference type="PANTHER" id="PTHR12203:SF118">
    <property type="entry name" value="BETA-1,2-XYLOSYLTRANSFERASE 1"/>
    <property type="match status" value="1"/>
</dbReference>
<dbReference type="EMBL" id="NBSH01000006">
    <property type="protein sequence ID" value="ORX37296.1"/>
    <property type="molecule type" value="Genomic_DNA"/>
</dbReference>
<dbReference type="GeneID" id="33555223"/>
<dbReference type="OrthoDB" id="541052at2759"/>
<dbReference type="GO" id="GO:0016740">
    <property type="term" value="F:transferase activity"/>
    <property type="evidence" value="ECO:0007669"/>
    <property type="project" value="UniProtKB-KW"/>
</dbReference>
<accession>A0A1Y1UIG9</accession>
<organism evidence="3 4">
    <name type="scientific">Kockovaella imperatae</name>
    <dbReference type="NCBI Taxonomy" id="4999"/>
    <lineage>
        <taxon>Eukaryota</taxon>
        <taxon>Fungi</taxon>
        <taxon>Dikarya</taxon>
        <taxon>Basidiomycota</taxon>
        <taxon>Agaricomycotina</taxon>
        <taxon>Tremellomycetes</taxon>
        <taxon>Tremellales</taxon>
        <taxon>Cuniculitremaceae</taxon>
        <taxon>Kockovaella</taxon>
    </lineage>
</organism>